<dbReference type="FunFam" id="3.40.1390.30:FF:000001">
    <property type="entry name" value="GTP cyclohydrolase 1 type 2"/>
    <property type="match status" value="1"/>
</dbReference>
<evidence type="ECO:0000313" key="5">
    <source>
        <dbReference type="EMBL" id="PZO19392.1"/>
    </source>
</evidence>
<feature type="binding site" evidence="4">
    <location>
        <position position="73"/>
    </location>
    <ligand>
        <name>a divalent metal cation</name>
        <dbReference type="ChEBI" id="CHEBI:60240"/>
        <label>1</label>
    </ligand>
</feature>
<dbReference type="NCBIfam" id="TIGR00486">
    <property type="entry name" value="YbgI_SA1388"/>
    <property type="match status" value="1"/>
</dbReference>
<dbReference type="Proteomes" id="UP000249354">
    <property type="component" value="Unassembled WGS sequence"/>
</dbReference>
<feature type="binding site" evidence="4">
    <location>
        <position position="74"/>
    </location>
    <ligand>
        <name>a divalent metal cation</name>
        <dbReference type="ChEBI" id="CHEBI:60240"/>
        <label>1</label>
    </ligand>
</feature>
<accession>A0A2W4UFS2</accession>
<comment type="caution">
    <text evidence="5">The sequence shown here is derived from an EMBL/GenBank/DDBJ whole genome shotgun (WGS) entry which is preliminary data.</text>
</comment>
<dbReference type="Pfam" id="PF01784">
    <property type="entry name" value="DUF34_NIF3"/>
    <property type="match status" value="1"/>
</dbReference>
<evidence type="ECO:0000313" key="6">
    <source>
        <dbReference type="Proteomes" id="UP000249354"/>
    </source>
</evidence>
<dbReference type="EMBL" id="QBMC01000045">
    <property type="protein sequence ID" value="PZO19392.1"/>
    <property type="molecule type" value="Genomic_DNA"/>
</dbReference>
<feature type="binding site" evidence="4">
    <location>
        <position position="241"/>
    </location>
    <ligand>
        <name>a divalent metal cation</name>
        <dbReference type="ChEBI" id="CHEBI:60240"/>
        <label>1</label>
    </ligand>
</feature>
<protein>
    <recommendedName>
        <fullName evidence="2">GTP cyclohydrolase 1 type 2 homolog</fullName>
    </recommendedName>
</protein>
<feature type="binding site" evidence="4">
    <location>
        <position position="112"/>
    </location>
    <ligand>
        <name>a divalent metal cation</name>
        <dbReference type="ChEBI" id="CHEBI:60240"/>
        <label>1</label>
    </ligand>
</feature>
<feature type="binding site" evidence="4">
    <location>
        <position position="237"/>
    </location>
    <ligand>
        <name>a divalent metal cation</name>
        <dbReference type="ChEBI" id="CHEBI:60240"/>
        <label>1</label>
    </ligand>
</feature>
<dbReference type="AlphaFoldDB" id="A0A2W4UFS2"/>
<organism evidence="5 6">
    <name type="scientific">Leptolyngbya foveolarum</name>
    <dbReference type="NCBI Taxonomy" id="47253"/>
    <lineage>
        <taxon>Bacteria</taxon>
        <taxon>Bacillati</taxon>
        <taxon>Cyanobacteriota</taxon>
        <taxon>Cyanophyceae</taxon>
        <taxon>Leptolyngbyales</taxon>
        <taxon>Leptolyngbyaceae</taxon>
        <taxon>Leptolyngbya group</taxon>
        <taxon>Leptolyngbya</taxon>
    </lineage>
</organism>
<evidence type="ECO:0000256" key="1">
    <source>
        <dbReference type="ARBA" id="ARBA00006964"/>
    </source>
</evidence>
<evidence type="ECO:0000256" key="3">
    <source>
        <dbReference type="ARBA" id="ARBA00022723"/>
    </source>
</evidence>
<reference evidence="5 6" key="2">
    <citation type="submission" date="2018-06" db="EMBL/GenBank/DDBJ databases">
        <title>Metagenomic assembly of (sub)arctic Cyanobacteria and their associated microbiome from non-axenic cultures.</title>
        <authorList>
            <person name="Baurain D."/>
        </authorList>
    </citation>
    <scope>NUCLEOTIDE SEQUENCE [LARGE SCALE GENOMIC DNA]</scope>
    <source>
        <strain evidence="5">ULC129bin1</strain>
    </source>
</reference>
<keyword evidence="3 4" id="KW-0479">Metal-binding</keyword>
<dbReference type="PANTHER" id="PTHR13799">
    <property type="entry name" value="NGG1 INTERACTING FACTOR 3"/>
    <property type="match status" value="1"/>
</dbReference>
<comment type="similarity">
    <text evidence="1">Belongs to the GTP cyclohydrolase I type 2/NIF3 family.</text>
</comment>
<dbReference type="SUPFAM" id="SSF102705">
    <property type="entry name" value="NIF3 (NGG1p interacting factor 3)-like"/>
    <property type="match status" value="1"/>
</dbReference>
<gene>
    <name evidence="5" type="ORF">DCF25_08730</name>
</gene>
<name>A0A2W4UFS2_9CYAN</name>
<evidence type="ECO:0000256" key="4">
    <source>
        <dbReference type="PIRSR" id="PIRSR602678-1"/>
    </source>
</evidence>
<dbReference type="InterPro" id="IPR036069">
    <property type="entry name" value="DUF34/NIF3_sf"/>
</dbReference>
<proteinExistence type="inferred from homology"/>
<dbReference type="Gene3D" id="3.40.1390.30">
    <property type="entry name" value="NIF3 (NGG1p interacting factor 3)-like"/>
    <property type="match status" value="2"/>
</dbReference>
<dbReference type="GO" id="GO:0005737">
    <property type="term" value="C:cytoplasm"/>
    <property type="evidence" value="ECO:0007669"/>
    <property type="project" value="TreeGrafter"/>
</dbReference>
<reference evidence="6" key="1">
    <citation type="submission" date="2018-04" db="EMBL/GenBank/DDBJ databases">
        <authorList>
            <person name="Cornet L."/>
        </authorList>
    </citation>
    <scope>NUCLEOTIDE SEQUENCE [LARGE SCALE GENOMIC DNA]</scope>
</reference>
<dbReference type="PANTHER" id="PTHR13799:SF14">
    <property type="entry name" value="GTP CYCLOHYDROLASE 1 TYPE 2 HOMOLOG"/>
    <property type="match status" value="1"/>
</dbReference>
<dbReference type="InterPro" id="IPR002678">
    <property type="entry name" value="DUF34/NIF3"/>
</dbReference>
<dbReference type="GO" id="GO:0046872">
    <property type="term" value="F:metal ion binding"/>
    <property type="evidence" value="ECO:0007669"/>
    <property type="project" value="UniProtKB-KW"/>
</dbReference>
<sequence length="273" mass="29909">MSQTKIVELIATFEQWADPSWQEKWDNCGWQVNPGILEQPAGVLVCLTPTLAVMAEAIALKTQGHPVNLIFAHHPLIFGGISSVTPDQGVGDMIRQSIEHQIGIYTAHTNFDQVANGTADVLAQLLSLQDTQPVEATDPVSDPHRGYGRVGNLPQPQPLQTLLESIQSLLNPPRLLFSPTADLQQQISKVAVLGGSGASYLSAVSKTGAQAYLTADCKFHQFQESRDRGIVLIDAGHYATERPACDRLVTWCKTQGVKWAQLSQKDEDFRQFL</sequence>
<evidence type="ECO:0000256" key="2">
    <source>
        <dbReference type="ARBA" id="ARBA00022112"/>
    </source>
</evidence>